<evidence type="ECO:0000313" key="1">
    <source>
        <dbReference type="EMBL" id="PSS12512.1"/>
    </source>
</evidence>
<gene>
    <name evidence="1" type="ORF">M430DRAFT_171935</name>
</gene>
<dbReference type="AlphaFoldDB" id="A0A2T3AV39"/>
<dbReference type="EMBL" id="KZ679015">
    <property type="protein sequence ID" value="PSS12512.1"/>
    <property type="molecule type" value="Genomic_DNA"/>
</dbReference>
<protein>
    <submittedName>
        <fullName evidence="1">Uncharacterized protein</fullName>
    </submittedName>
</protein>
<dbReference type="InParanoid" id="A0A2T3AV39"/>
<sequence>MKLGALAFLSRVCIAPNVREACGSEILPYCNSSLRLSLFASFPCSLTSRFSGHFGFCGRDEAEAWREGGGFDNVARRVAQRRGDQIA</sequence>
<evidence type="ECO:0000313" key="2">
    <source>
        <dbReference type="Proteomes" id="UP000241818"/>
    </source>
</evidence>
<dbReference type="RefSeq" id="XP_024718510.1">
    <property type="nucleotide sequence ID" value="XM_024863619.1"/>
</dbReference>
<proteinExistence type="predicted"/>
<name>A0A2T3AV39_AMORE</name>
<organism evidence="1 2">
    <name type="scientific">Amorphotheca resinae ATCC 22711</name>
    <dbReference type="NCBI Taxonomy" id="857342"/>
    <lineage>
        <taxon>Eukaryota</taxon>
        <taxon>Fungi</taxon>
        <taxon>Dikarya</taxon>
        <taxon>Ascomycota</taxon>
        <taxon>Pezizomycotina</taxon>
        <taxon>Leotiomycetes</taxon>
        <taxon>Helotiales</taxon>
        <taxon>Amorphothecaceae</taxon>
        <taxon>Amorphotheca</taxon>
    </lineage>
</organism>
<accession>A0A2T3AV39</accession>
<keyword evidence="2" id="KW-1185">Reference proteome</keyword>
<dbReference type="GeneID" id="36571700"/>
<reference evidence="1 2" key="1">
    <citation type="journal article" date="2018" name="New Phytol.">
        <title>Comparative genomics and transcriptomics depict ericoid mycorrhizal fungi as versatile saprotrophs and plant mutualists.</title>
        <authorList>
            <person name="Martino E."/>
            <person name="Morin E."/>
            <person name="Grelet G.A."/>
            <person name="Kuo A."/>
            <person name="Kohler A."/>
            <person name="Daghino S."/>
            <person name="Barry K.W."/>
            <person name="Cichocki N."/>
            <person name="Clum A."/>
            <person name="Dockter R.B."/>
            <person name="Hainaut M."/>
            <person name="Kuo R.C."/>
            <person name="LaButti K."/>
            <person name="Lindahl B.D."/>
            <person name="Lindquist E.A."/>
            <person name="Lipzen A."/>
            <person name="Khouja H.R."/>
            <person name="Magnuson J."/>
            <person name="Murat C."/>
            <person name="Ohm R.A."/>
            <person name="Singer S.W."/>
            <person name="Spatafora J.W."/>
            <person name="Wang M."/>
            <person name="Veneault-Fourrey C."/>
            <person name="Henrissat B."/>
            <person name="Grigoriev I.V."/>
            <person name="Martin F.M."/>
            <person name="Perotto S."/>
        </authorList>
    </citation>
    <scope>NUCLEOTIDE SEQUENCE [LARGE SCALE GENOMIC DNA]</scope>
    <source>
        <strain evidence="1 2">ATCC 22711</strain>
    </source>
</reference>
<dbReference type="Proteomes" id="UP000241818">
    <property type="component" value="Unassembled WGS sequence"/>
</dbReference>